<dbReference type="Proteomes" id="UP000194003">
    <property type="component" value="Unassembled WGS sequence"/>
</dbReference>
<keyword evidence="2" id="KW-0175">Coiled coil</keyword>
<feature type="chain" id="PRO_5012350177" evidence="3">
    <location>
        <begin position="24"/>
        <end position="385"/>
    </location>
</feature>
<organism evidence="5 6">
    <name type="scientific">Magnetofaba australis IT-1</name>
    <dbReference type="NCBI Taxonomy" id="1434232"/>
    <lineage>
        <taxon>Bacteria</taxon>
        <taxon>Pseudomonadati</taxon>
        <taxon>Pseudomonadota</taxon>
        <taxon>Magnetococcia</taxon>
        <taxon>Magnetococcales</taxon>
        <taxon>Magnetococcaceae</taxon>
        <taxon>Magnetofaba</taxon>
    </lineage>
</organism>
<keyword evidence="6" id="KW-1185">Reference proteome</keyword>
<evidence type="ECO:0000256" key="3">
    <source>
        <dbReference type="SAM" id="SignalP"/>
    </source>
</evidence>
<dbReference type="GO" id="GO:1990281">
    <property type="term" value="C:efflux pump complex"/>
    <property type="evidence" value="ECO:0007669"/>
    <property type="project" value="TreeGrafter"/>
</dbReference>
<sequence length="385" mass="40967">MRLSMTMGALLAGSLALPPAAMAQPMAAQQYITVRSEPIGASTKLGGTVEPLKEVSFAAQAPGRISFIAGVEGDYHPKDTVLVSLNDDSLKAKWRAAYAEFVNAEAGVGDAKVQYTREIYSGSAMESENTGMAIPKMFDRYMTRPFSDMIGADNPKVARWANVRSQGARIQQAQARLEQARAALQELRASLRDTKSIAPFDGVIVRKHIEVGDTVQPGMPLLEFADTRNLQIKVDVPARLMPGVKQGMSIPAKLDVGDAQIETRVAQIFPMADPQRHTVTVKLAVPPNVPGGPGMYAEVSIPDVTSPVEQLPVIPKTAVLWRGSLPAVTVLGSSGQPELRMIRLGGFVNNNAVSVLSGLSPGDRILANAVAAPTGVWNPAAQAAQ</sequence>
<accession>A0A1Y2KAS9</accession>
<dbReference type="STRING" id="1434232.MAIT1_00201"/>
<dbReference type="GO" id="GO:0015562">
    <property type="term" value="F:efflux transmembrane transporter activity"/>
    <property type="evidence" value="ECO:0007669"/>
    <property type="project" value="TreeGrafter"/>
</dbReference>
<dbReference type="PANTHER" id="PTHR30469">
    <property type="entry name" value="MULTIDRUG RESISTANCE PROTEIN MDTA"/>
    <property type="match status" value="1"/>
</dbReference>
<dbReference type="AlphaFoldDB" id="A0A1Y2KAS9"/>
<feature type="coiled-coil region" evidence="2">
    <location>
        <begin position="163"/>
        <end position="197"/>
    </location>
</feature>
<dbReference type="Gene3D" id="2.40.50.100">
    <property type="match status" value="1"/>
</dbReference>
<feature type="signal peptide" evidence="3">
    <location>
        <begin position="1"/>
        <end position="23"/>
    </location>
</feature>
<evidence type="ECO:0000313" key="5">
    <source>
        <dbReference type="EMBL" id="OSM06915.1"/>
    </source>
</evidence>
<evidence type="ECO:0000256" key="1">
    <source>
        <dbReference type="ARBA" id="ARBA00009477"/>
    </source>
</evidence>
<comment type="caution">
    <text evidence="5">The sequence shown here is derived from an EMBL/GenBank/DDBJ whole genome shotgun (WGS) entry which is preliminary data.</text>
</comment>
<keyword evidence="3" id="KW-0732">Signal</keyword>
<dbReference type="Gene3D" id="2.40.30.170">
    <property type="match status" value="1"/>
</dbReference>
<reference evidence="5 6" key="1">
    <citation type="journal article" date="2016" name="BMC Genomics">
        <title>Combined genomic and structural analyses of a cultured magnetotactic bacterium reveals its niche adaptation to a dynamic environment.</title>
        <authorList>
            <person name="Araujo A.C."/>
            <person name="Morillo V."/>
            <person name="Cypriano J."/>
            <person name="Teixeira L.C."/>
            <person name="Leao P."/>
            <person name="Lyra S."/>
            <person name="Almeida L.G."/>
            <person name="Bazylinski D.A."/>
            <person name="Vasconcellos A.T."/>
            <person name="Abreu F."/>
            <person name="Lins U."/>
        </authorList>
    </citation>
    <scope>NUCLEOTIDE SEQUENCE [LARGE SCALE GENOMIC DNA]</scope>
    <source>
        <strain evidence="5 6">IT-1</strain>
    </source>
</reference>
<dbReference type="InterPro" id="IPR058792">
    <property type="entry name" value="Beta-barrel_RND_2"/>
</dbReference>
<dbReference type="SUPFAM" id="SSF111369">
    <property type="entry name" value="HlyD-like secretion proteins"/>
    <property type="match status" value="1"/>
</dbReference>
<dbReference type="EMBL" id="LVJN01000015">
    <property type="protein sequence ID" value="OSM06915.1"/>
    <property type="molecule type" value="Genomic_DNA"/>
</dbReference>
<dbReference type="InterPro" id="IPR006143">
    <property type="entry name" value="RND_pump_MFP"/>
</dbReference>
<dbReference type="NCBIfam" id="TIGR01730">
    <property type="entry name" value="RND_mfp"/>
    <property type="match status" value="1"/>
</dbReference>
<dbReference type="PANTHER" id="PTHR30469:SF18">
    <property type="entry name" value="RESISTANCE-NODULATION-CELL DIVISION (RND) EFFLUX MEMBRANE FUSION PROTEIN-RELATED"/>
    <property type="match status" value="1"/>
</dbReference>
<name>A0A1Y2KAS9_9PROT</name>
<protein>
    <submittedName>
        <fullName evidence="5">Putative RND family efflux transporter MFP subunit</fullName>
    </submittedName>
</protein>
<gene>
    <name evidence="5" type="ORF">MAIT1_00201</name>
</gene>
<evidence type="ECO:0000313" key="6">
    <source>
        <dbReference type="Proteomes" id="UP000194003"/>
    </source>
</evidence>
<dbReference type="Gene3D" id="2.40.420.20">
    <property type="match status" value="1"/>
</dbReference>
<proteinExistence type="inferred from homology"/>
<feature type="domain" description="CusB-like beta-barrel" evidence="4">
    <location>
        <begin position="232"/>
        <end position="301"/>
    </location>
</feature>
<evidence type="ECO:0000256" key="2">
    <source>
        <dbReference type="SAM" id="Coils"/>
    </source>
</evidence>
<evidence type="ECO:0000259" key="4">
    <source>
        <dbReference type="Pfam" id="PF25954"/>
    </source>
</evidence>
<dbReference type="Pfam" id="PF25954">
    <property type="entry name" value="Beta-barrel_RND_2"/>
    <property type="match status" value="1"/>
</dbReference>
<comment type="similarity">
    <text evidence="1">Belongs to the membrane fusion protein (MFP) (TC 8.A.1) family.</text>
</comment>